<dbReference type="GO" id="GO:1990281">
    <property type="term" value="C:efflux pump complex"/>
    <property type="evidence" value="ECO:0007669"/>
    <property type="project" value="TreeGrafter"/>
</dbReference>
<dbReference type="RefSeq" id="WP_015207959.1">
    <property type="nucleotide sequence ID" value="NC_019757.1"/>
</dbReference>
<protein>
    <submittedName>
        <fullName evidence="5">RND family efflux transporter, MFP subunit</fullName>
    </submittedName>
</protein>
<dbReference type="NCBIfam" id="TIGR01730">
    <property type="entry name" value="RND_mfp"/>
    <property type="match status" value="1"/>
</dbReference>
<name>K9WWE9_9NOST</name>
<evidence type="ECO:0000259" key="3">
    <source>
        <dbReference type="Pfam" id="PF25876"/>
    </source>
</evidence>
<evidence type="ECO:0000256" key="1">
    <source>
        <dbReference type="ARBA" id="ARBA00009477"/>
    </source>
</evidence>
<keyword evidence="6" id="KW-1185">Reference proteome</keyword>
<evidence type="ECO:0000313" key="5">
    <source>
        <dbReference type="EMBL" id="AFZ24705.1"/>
    </source>
</evidence>
<evidence type="ECO:0000313" key="6">
    <source>
        <dbReference type="Proteomes" id="UP000010475"/>
    </source>
</evidence>
<dbReference type="Gene3D" id="2.40.420.20">
    <property type="match status" value="1"/>
</dbReference>
<dbReference type="HOGENOM" id="CLU_018816_1_3_3"/>
<sequence>MKIGDENFSEVEMVEPVMLEEASLQRKSTRPWLKPLLLGTGLGMAIAGGGGLVSRLLASNQNAPGDKSAPKLTPSLTVTVAPVETASVSLTLNTTGTVAARDLIPVLPQTNGLQIKSIPDNVREGALVNKGQVLAILDDSVLQTQISQAKADVESKQADVVSKEADVESKRASVAASLAIVQQRRADLAQAKARLEEAQKNFRRYQELATSGAISDQELDTRSYTVKTAIETVRVGEENVRSAQANVNSAKANIGNAEAVVNKAKADVRNSAAKVAQLQAQLAQTVVRAPATGIIAEKLVRVGDVTGVPPQTQIGNVIGGSQKLFSIIQNGQLELQAEVPDLQLSLLKIGAQVQITSKLDNRVSLQGRVRDIQPLVNDKNRQAIVKIDLPSTNLLKPGMFASAEITTSTKMGMAVPQKAVQSQADGSVIVFTQSGEDLDPNPNVEVREVRAQKVEVGESINGDRVEIKSGLELGDGSQPDGQRLSVVVDGAGYLKDGDRVRVVSQ</sequence>
<gene>
    <name evidence="5" type="ORF">Cylst_2493</name>
</gene>
<feature type="domain" description="Multidrug resistance protein MdtA-like alpha-helical hairpin" evidence="3">
    <location>
        <begin position="182"/>
        <end position="259"/>
    </location>
</feature>
<dbReference type="Gene3D" id="1.10.287.470">
    <property type="entry name" value="Helix hairpin bin"/>
    <property type="match status" value="2"/>
</dbReference>
<dbReference type="GO" id="GO:0015562">
    <property type="term" value="F:efflux transmembrane transporter activity"/>
    <property type="evidence" value="ECO:0007669"/>
    <property type="project" value="TreeGrafter"/>
</dbReference>
<dbReference type="PANTHER" id="PTHR30469">
    <property type="entry name" value="MULTIDRUG RESISTANCE PROTEIN MDTA"/>
    <property type="match status" value="1"/>
</dbReference>
<dbReference type="InterPro" id="IPR058624">
    <property type="entry name" value="MdtA-like_HH"/>
</dbReference>
<comment type="similarity">
    <text evidence="1">Belongs to the membrane fusion protein (MFP) (TC 8.A.1) family.</text>
</comment>
<dbReference type="AlphaFoldDB" id="K9WWE9"/>
<dbReference type="eggNOG" id="COG0845">
    <property type="taxonomic scope" value="Bacteria"/>
</dbReference>
<evidence type="ECO:0000256" key="2">
    <source>
        <dbReference type="SAM" id="Coils"/>
    </source>
</evidence>
<accession>K9WWE9</accession>
<dbReference type="Proteomes" id="UP000010475">
    <property type="component" value="Chromosome"/>
</dbReference>
<proteinExistence type="inferred from homology"/>
<dbReference type="Pfam" id="PF25954">
    <property type="entry name" value="Beta-barrel_RND_2"/>
    <property type="match status" value="1"/>
</dbReference>
<dbReference type="EMBL" id="CP003642">
    <property type="protein sequence ID" value="AFZ24705.1"/>
    <property type="molecule type" value="Genomic_DNA"/>
</dbReference>
<organism evidence="5 6">
    <name type="scientific">Cylindrospermum stagnale PCC 7417</name>
    <dbReference type="NCBI Taxonomy" id="56107"/>
    <lineage>
        <taxon>Bacteria</taxon>
        <taxon>Bacillati</taxon>
        <taxon>Cyanobacteriota</taxon>
        <taxon>Cyanophyceae</taxon>
        <taxon>Nostocales</taxon>
        <taxon>Nostocaceae</taxon>
        <taxon>Cylindrospermum</taxon>
    </lineage>
</organism>
<feature type="coiled-coil region" evidence="2">
    <location>
        <begin position="178"/>
        <end position="208"/>
    </location>
</feature>
<dbReference type="STRING" id="56107.Cylst_2493"/>
<dbReference type="KEGG" id="csg:Cylst_2493"/>
<dbReference type="Pfam" id="PF25876">
    <property type="entry name" value="HH_MFP_RND"/>
    <property type="match status" value="1"/>
</dbReference>
<reference evidence="5 6" key="1">
    <citation type="submission" date="2012-06" db="EMBL/GenBank/DDBJ databases">
        <title>Finished chromosome of genome of Cylindrospermum stagnale PCC 7417.</title>
        <authorList>
            <consortium name="US DOE Joint Genome Institute"/>
            <person name="Gugger M."/>
            <person name="Coursin T."/>
            <person name="Rippka R."/>
            <person name="Tandeau De Marsac N."/>
            <person name="Huntemann M."/>
            <person name="Wei C.-L."/>
            <person name="Han J."/>
            <person name="Detter J.C."/>
            <person name="Han C."/>
            <person name="Tapia R."/>
            <person name="Chen A."/>
            <person name="Kyrpides N."/>
            <person name="Mavromatis K."/>
            <person name="Markowitz V."/>
            <person name="Szeto E."/>
            <person name="Ivanova N."/>
            <person name="Pagani I."/>
            <person name="Pati A."/>
            <person name="Goodwin L."/>
            <person name="Nordberg H.P."/>
            <person name="Cantor M.N."/>
            <person name="Hua S.X."/>
            <person name="Woyke T."/>
            <person name="Kerfeld C.A."/>
        </authorList>
    </citation>
    <scope>NUCLEOTIDE SEQUENCE [LARGE SCALE GENOMIC DNA]</scope>
    <source>
        <strain evidence="5 6">PCC 7417</strain>
    </source>
</reference>
<keyword evidence="2" id="KW-0175">Coiled coil</keyword>
<dbReference type="PATRIC" id="fig|56107.3.peg.2754"/>
<evidence type="ECO:0000259" key="4">
    <source>
        <dbReference type="Pfam" id="PF25954"/>
    </source>
</evidence>
<dbReference type="Gene3D" id="2.40.30.170">
    <property type="match status" value="1"/>
</dbReference>
<dbReference type="InterPro" id="IPR058792">
    <property type="entry name" value="Beta-barrel_RND_2"/>
</dbReference>
<dbReference type="InterPro" id="IPR006143">
    <property type="entry name" value="RND_pump_MFP"/>
</dbReference>
<feature type="coiled-coil region" evidence="2">
    <location>
        <begin position="240"/>
        <end position="281"/>
    </location>
</feature>
<feature type="domain" description="CusB-like beta-barrel" evidence="4">
    <location>
        <begin position="335"/>
        <end position="407"/>
    </location>
</feature>
<dbReference type="PANTHER" id="PTHR30469:SF15">
    <property type="entry name" value="HLYD FAMILY OF SECRETION PROTEINS"/>
    <property type="match status" value="1"/>
</dbReference>
<dbReference type="Gene3D" id="2.40.50.100">
    <property type="match status" value="1"/>
</dbReference>
<dbReference type="SUPFAM" id="SSF111369">
    <property type="entry name" value="HlyD-like secretion proteins"/>
    <property type="match status" value="2"/>
</dbReference>